<reference evidence="1" key="1">
    <citation type="submission" date="2021-02" db="EMBL/GenBank/DDBJ databases">
        <authorList>
            <consortium name="DOE Joint Genome Institute"/>
            <person name="Ahrendt S."/>
            <person name="Looney B.P."/>
            <person name="Miyauchi S."/>
            <person name="Morin E."/>
            <person name="Drula E."/>
            <person name="Courty P.E."/>
            <person name="Chicoki N."/>
            <person name="Fauchery L."/>
            <person name="Kohler A."/>
            <person name="Kuo A."/>
            <person name="Labutti K."/>
            <person name="Pangilinan J."/>
            <person name="Lipzen A."/>
            <person name="Riley R."/>
            <person name="Andreopoulos W."/>
            <person name="He G."/>
            <person name="Johnson J."/>
            <person name="Barry K.W."/>
            <person name="Grigoriev I.V."/>
            <person name="Nagy L."/>
            <person name="Hibbett D."/>
            <person name="Henrissat B."/>
            <person name="Matheny P.B."/>
            <person name="Labbe J."/>
            <person name="Martin F."/>
        </authorList>
    </citation>
    <scope>NUCLEOTIDE SEQUENCE</scope>
    <source>
        <strain evidence="1">FP105234-sp</strain>
    </source>
</reference>
<proteinExistence type="predicted"/>
<evidence type="ECO:0000313" key="2">
    <source>
        <dbReference type="Proteomes" id="UP000814033"/>
    </source>
</evidence>
<protein>
    <submittedName>
        <fullName evidence="1">Uncharacterized protein</fullName>
    </submittedName>
</protein>
<sequence length="228" mass="23822">MFALSFLTIALAAVPAFAAPARITGCPVPSSVLQVPTNQTQLVPPTTAPSYVGLGVGVQNYTCSAAGAYVTAGAYAELFDISCLYNTPSFANIQNDAYNIWNQLPASFNVASLIGVFRSLKNFDALGQHYFITNAAGGLSPKFDFTSTGKTSGNPNAYVVAAKVGDLPSPTGPQDVDWLELNGTAGKLASQVFRVNTKAGQPPSSCTPGSPLISVKYTAKYLFYGSTL</sequence>
<dbReference type="Proteomes" id="UP000814033">
    <property type="component" value="Unassembled WGS sequence"/>
</dbReference>
<comment type="caution">
    <text evidence="1">The sequence shown here is derived from an EMBL/GenBank/DDBJ whole genome shotgun (WGS) entry which is preliminary data.</text>
</comment>
<keyword evidence="2" id="KW-1185">Reference proteome</keyword>
<dbReference type="EMBL" id="MU275847">
    <property type="protein sequence ID" value="KAI0052115.1"/>
    <property type="molecule type" value="Genomic_DNA"/>
</dbReference>
<name>A0ACB8S6X7_9AGAM</name>
<evidence type="ECO:0000313" key="1">
    <source>
        <dbReference type="EMBL" id="KAI0052115.1"/>
    </source>
</evidence>
<accession>A0ACB8S6X7</accession>
<reference evidence="1" key="2">
    <citation type="journal article" date="2022" name="New Phytol.">
        <title>Evolutionary transition to the ectomycorrhizal habit in the genomes of a hyperdiverse lineage of mushroom-forming fungi.</title>
        <authorList>
            <person name="Looney B."/>
            <person name="Miyauchi S."/>
            <person name="Morin E."/>
            <person name="Drula E."/>
            <person name="Courty P.E."/>
            <person name="Kohler A."/>
            <person name="Kuo A."/>
            <person name="LaButti K."/>
            <person name="Pangilinan J."/>
            <person name="Lipzen A."/>
            <person name="Riley R."/>
            <person name="Andreopoulos W."/>
            <person name="He G."/>
            <person name="Johnson J."/>
            <person name="Nolan M."/>
            <person name="Tritt A."/>
            <person name="Barry K.W."/>
            <person name="Grigoriev I.V."/>
            <person name="Nagy L.G."/>
            <person name="Hibbett D."/>
            <person name="Henrissat B."/>
            <person name="Matheny P.B."/>
            <person name="Labbe J."/>
            <person name="Martin F.M."/>
        </authorList>
    </citation>
    <scope>NUCLEOTIDE SEQUENCE</scope>
    <source>
        <strain evidence="1">FP105234-sp</strain>
    </source>
</reference>
<gene>
    <name evidence="1" type="ORF">FA95DRAFT_1569480</name>
</gene>
<organism evidence="1 2">
    <name type="scientific">Auriscalpium vulgare</name>
    <dbReference type="NCBI Taxonomy" id="40419"/>
    <lineage>
        <taxon>Eukaryota</taxon>
        <taxon>Fungi</taxon>
        <taxon>Dikarya</taxon>
        <taxon>Basidiomycota</taxon>
        <taxon>Agaricomycotina</taxon>
        <taxon>Agaricomycetes</taxon>
        <taxon>Russulales</taxon>
        <taxon>Auriscalpiaceae</taxon>
        <taxon>Auriscalpium</taxon>
    </lineage>
</organism>